<comment type="caution">
    <text evidence="2">The sequence shown here is derived from an EMBL/GenBank/DDBJ whole genome shotgun (WGS) entry which is preliminary data.</text>
</comment>
<proteinExistence type="predicted"/>
<feature type="transmembrane region" description="Helical" evidence="1">
    <location>
        <begin position="33"/>
        <end position="50"/>
    </location>
</feature>
<keyword evidence="1" id="KW-0812">Transmembrane</keyword>
<dbReference type="RefSeq" id="WP_320002861.1">
    <property type="nucleotide sequence ID" value="NZ_JAUHJS010000001.1"/>
</dbReference>
<dbReference type="Proteomes" id="UP001168552">
    <property type="component" value="Unassembled WGS sequence"/>
</dbReference>
<keyword evidence="1" id="KW-0472">Membrane</keyword>
<reference evidence="2" key="1">
    <citation type="submission" date="2023-06" db="EMBL/GenBank/DDBJ databases">
        <title>Cytophagales bacterium Strain LB-30, isolated from soil.</title>
        <authorList>
            <person name="Liu B."/>
        </authorList>
    </citation>
    <scope>NUCLEOTIDE SEQUENCE</scope>
    <source>
        <strain evidence="2">LB-30</strain>
    </source>
</reference>
<gene>
    <name evidence="2" type="ORF">QWY31_02415</name>
</gene>
<sequence>MNLQGIIEKFYAKVFEDPETKDTEPVPYANKRFMFWFSLVLFAVVLALIIKDIIHNIQSQQTP</sequence>
<keyword evidence="3" id="KW-1185">Reference proteome</keyword>
<protein>
    <recommendedName>
        <fullName evidence="4">DUF2970 domain-containing protein</fullName>
    </recommendedName>
</protein>
<evidence type="ECO:0000313" key="3">
    <source>
        <dbReference type="Proteomes" id="UP001168552"/>
    </source>
</evidence>
<evidence type="ECO:0008006" key="4">
    <source>
        <dbReference type="Google" id="ProtNLM"/>
    </source>
</evidence>
<evidence type="ECO:0000256" key="1">
    <source>
        <dbReference type="SAM" id="Phobius"/>
    </source>
</evidence>
<name>A0ABT8F1M8_9BACT</name>
<dbReference type="EMBL" id="JAUHJS010000001">
    <property type="protein sequence ID" value="MDN4164335.1"/>
    <property type="molecule type" value="Genomic_DNA"/>
</dbReference>
<accession>A0ABT8F1M8</accession>
<evidence type="ECO:0000313" key="2">
    <source>
        <dbReference type="EMBL" id="MDN4164335.1"/>
    </source>
</evidence>
<keyword evidence="1" id="KW-1133">Transmembrane helix</keyword>
<organism evidence="2 3">
    <name type="scientific">Shiella aurantiaca</name>
    <dbReference type="NCBI Taxonomy" id="3058365"/>
    <lineage>
        <taxon>Bacteria</taxon>
        <taxon>Pseudomonadati</taxon>
        <taxon>Bacteroidota</taxon>
        <taxon>Cytophagia</taxon>
        <taxon>Cytophagales</taxon>
        <taxon>Shiellaceae</taxon>
        <taxon>Shiella</taxon>
    </lineage>
</organism>